<keyword evidence="6" id="KW-0145">Chemotaxis</keyword>
<keyword evidence="5" id="KW-1003">Cell membrane</keyword>
<evidence type="ECO:0000256" key="4">
    <source>
        <dbReference type="ARBA" id="ARBA00021870"/>
    </source>
</evidence>
<feature type="region of interest" description="Disordered" evidence="10">
    <location>
        <begin position="14"/>
        <end position="54"/>
    </location>
</feature>
<sequence>MKFRQKGLDAYKAENSKKVSVAPVSDNTLPKTAVSQDTKQNNHPPGLIKTGSVPPGGASQAARFLLLLGKEEAGRVLRNMSDKEIELVTAEIARIEEIGREEALEILQEFGHKMNLKGEGVGGVDTARDFLSTAFGAEKARAILNKAVPGTLPHPFAFMNDLSLPQLLQVLKEEPVETCSIILSFMDAQKVSSYLKSCEKDKQIQLIRRMAMKRDLNPDVLTRMDTVLKEKAHRIGHQEEIVIDGEDRLAEILKHMDSGTEKRILDDLEEGDPDLSRKIKEQIHTIDCIFQMRPRDLQNLLLEMDDDKIAFILRGKEDRIKDHILNHLSSQRKLLVEETMIISPRVSRKEVEKETREFLNLIRKREEEGSYILLSEDEEDFV</sequence>
<dbReference type="GO" id="GO:0071973">
    <property type="term" value="P:bacterial-type flagellum-dependent cell motility"/>
    <property type="evidence" value="ECO:0007669"/>
    <property type="project" value="InterPro"/>
</dbReference>
<dbReference type="PANTHER" id="PTHR30534:SF0">
    <property type="entry name" value="FLAGELLAR MOTOR SWITCH PROTEIN FLIG"/>
    <property type="match status" value="1"/>
</dbReference>
<evidence type="ECO:0000313" key="14">
    <source>
        <dbReference type="EMBL" id="QEN07970.1"/>
    </source>
</evidence>
<dbReference type="PRINTS" id="PR00954">
    <property type="entry name" value="FLGMOTORFLIG"/>
</dbReference>
<evidence type="ECO:0000256" key="2">
    <source>
        <dbReference type="ARBA" id="ARBA00004413"/>
    </source>
</evidence>
<feature type="compositionally biased region" description="Polar residues" evidence="10">
    <location>
        <begin position="25"/>
        <end position="43"/>
    </location>
</feature>
<accession>A0A5C1QLW8</accession>
<feature type="domain" description="Flagellar motor switch protein FliG middle" evidence="12">
    <location>
        <begin position="166"/>
        <end position="238"/>
    </location>
</feature>
<keyword evidence="8" id="KW-0472">Membrane</keyword>
<keyword evidence="15" id="KW-1185">Reference proteome</keyword>
<feature type="domain" description="Flagellar motor switch protein FliG N-terminal" evidence="13">
    <location>
        <begin position="57"/>
        <end position="152"/>
    </location>
</feature>
<evidence type="ECO:0000259" key="12">
    <source>
        <dbReference type="Pfam" id="PF14841"/>
    </source>
</evidence>
<dbReference type="SUPFAM" id="SSF48029">
    <property type="entry name" value="FliG"/>
    <property type="match status" value="2"/>
</dbReference>
<evidence type="ECO:0000256" key="3">
    <source>
        <dbReference type="ARBA" id="ARBA00010299"/>
    </source>
</evidence>
<gene>
    <name evidence="14" type="ORF">EXM22_08225</name>
</gene>
<dbReference type="Pfam" id="PF01706">
    <property type="entry name" value="FliG_C"/>
    <property type="match status" value="1"/>
</dbReference>
<evidence type="ECO:0000256" key="6">
    <source>
        <dbReference type="ARBA" id="ARBA00022500"/>
    </source>
</evidence>
<dbReference type="Pfam" id="PF14842">
    <property type="entry name" value="FliG_N"/>
    <property type="match status" value="1"/>
</dbReference>
<proteinExistence type="inferred from homology"/>
<feature type="domain" description="Flagellar motor switch protein FliG C-terminal" evidence="11">
    <location>
        <begin position="267"/>
        <end position="370"/>
    </location>
</feature>
<comment type="similarity">
    <text evidence="3">Belongs to the FliG family.</text>
</comment>
<organism evidence="14 15">
    <name type="scientific">Oceanispirochaeta crateris</name>
    <dbReference type="NCBI Taxonomy" id="2518645"/>
    <lineage>
        <taxon>Bacteria</taxon>
        <taxon>Pseudomonadati</taxon>
        <taxon>Spirochaetota</taxon>
        <taxon>Spirochaetia</taxon>
        <taxon>Spirochaetales</taxon>
        <taxon>Spirochaetaceae</taxon>
        <taxon>Oceanispirochaeta</taxon>
    </lineage>
</organism>
<dbReference type="EMBL" id="CP036150">
    <property type="protein sequence ID" value="QEN07970.1"/>
    <property type="molecule type" value="Genomic_DNA"/>
</dbReference>
<evidence type="ECO:0000313" key="15">
    <source>
        <dbReference type="Proteomes" id="UP000324209"/>
    </source>
</evidence>
<dbReference type="GO" id="GO:0005886">
    <property type="term" value="C:plasma membrane"/>
    <property type="evidence" value="ECO:0007669"/>
    <property type="project" value="UniProtKB-SubCell"/>
</dbReference>
<evidence type="ECO:0000259" key="11">
    <source>
        <dbReference type="Pfam" id="PF01706"/>
    </source>
</evidence>
<dbReference type="Pfam" id="PF14841">
    <property type="entry name" value="FliG_M"/>
    <property type="match status" value="1"/>
</dbReference>
<dbReference type="InterPro" id="IPR011002">
    <property type="entry name" value="FliG_a-hlx"/>
</dbReference>
<evidence type="ECO:0000256" key="9">
    <source>
        <dbReference type="ARBA" id="ARBA00023143"/>
    </source>
</evidence>
<evidence type="ECO:0000256" key="5">
    <source>
        <dbReference type="ARBA" id="ARBA00022475"/>
    </source>
</evidence>
<comment type="subcellular location">
    <subcellularLocation>
        <location evidence="1">Bacterial flagellum basal body</location>
    </subcellularLocation>
    <subcellularLocation>
        <location evidence="2">Cell membrane</location>
        <topology evidence="2">Peripheral membrane protein</topology>
        <orientation evidence="2">Cytoplasmic side</orientation>
    </subcellularLocation>
</comment>
<dbReference type="Gene3D" id="1.10.220.30">
    <property type="match status" value="3"/>
</dbReference>
<evidence type="ECO:0000256" key="7">
    <source>
        <dbReference type="ARBA" id="ARBA00022779"/>
    </source>
</evidence>
<dbReference type="GO" id="GO:0009425">
    <property type="term" value="C:bacterial-type flagellum basal body"/>
    <property type="evidence" value="ECO:0007669"/>
    <property type="project" value="UniProtKB-SubCell"/>
</dbReference>
<dbReference type="OrthoDB" id="355797at2"/>
<keyword evidence="9" id="KW-0975">Bacterial flagellum</keyword>
<dbReference type="GO" id="GO:0003774">
    <property type="term" value="F:cytoskeletal motor activity"/>
    <property type="evidence" value="ECO:0007669"/>
    <property type="project" value="InterPro"/>
</dbReference>
<dbReference type="RefSeq" id="WP_149486050.1">
    <property type="nucleotide sequence ID" value="NZ_CP036150.1"/>
</dbReference>
<protein>
    <recommendedName>
        <fullName evidence="4">Flagellar motor switch protein FliG</fullName>
    </recommendedName>
</protein>
<evidence type="ECO:0000256" key="8">
    <source>
        <dbReference type="ARBA" id="ARBA00023136"/>
    </source>
</evidence>
<dbReference type="AlphaFoldDB" id="A0A5C1QLW8"/>
<dbReference type="PANTHER" id="PTHR30534">
    <property type="entry name" value="FLAGELLAR MOTOR SWITCH PROTEIN FLIG"/>
    <property type="match status" value="1"/>
</dbReference>
<dbReference type="InterPro" id="IPR023087">
    <property type="entry name" value="Flg_Motor_Flig_C"/>
</dbReference>
<evidence type="ECO:0000256" key="1">
    <source>
        <dbReference type="ARBA" id="ARBA00004117"/>
    </source>
</evidence>
<keyword evidence="7" id="KW-0283">Flagellar rotation</keyword>
<dbReference type="GO" id="GO:0006935">
    <property type="term" value="P:chemotaxis"/>
    <property type="evidence" value="ECO:0007669"/>
    <property type="project" value="UniProtKB-KW"/>
</dbReference>
<evidence type="ECO:0000259" key="13">
    <source>
        <dbReference type="Pfam" id="PF14842"/>
    </source>
</evidence>
<dbReference type="Proteomes" id="UP000324209">
    <property type="component" value="Chromosome"/>
</dbReference>
<dbReference type="KEGG" id="ock:EXM22_08225"/>
<reference evidence="14 15" key="1">
    <citation type="submission" date="2019-02" db="EMBL/GenBank/DDBJ databases">
        <title>Complete Genome Sequence and Methylome Analysis of free living Spirochaetas.</title>
        <authorList>
            <person name="Fomenkov A."/>
            <person name="Dubinina G."/>
            <person name="Leshcheva N."/>
            <person name="Mikheeva N."/>
            <person name="Grabovich M."/>
            <person name="Vincze T."/>
            <person name="Roberts R.J."/>
        </authorList>
    </citation>
    <scope>NUCLEOTIDE SEQUENCE [LARGE SCALE GENOMIC DNA]</scope>
    <source>
        <strain evidence="14 15">K2</strain>
    </source>
</reference>
<evidence type="ECO:0000256" key="10">
    <source>
        <dbReference type="SAM" id="MobiDB-lite"/>
    </source>
</evidence>
<dbReference type="InterPro" id="IPR028263">
    <property type="entry name" value="FliG_N"/>
</dbReference>
<dbReference type="InterPro" id="IPR032779">
    <property type="entry name" value="FliG_M"/>
</dbReference>
<name>A0A5C1QLW8_9SPIO</name>
<dbReference type="InterPro" id="IPR000090">
    <property type="entry name" value="Flg_Motor_Flig"/>
</dbReference>